<reference evidence="2" key="1">
    <citation type="submission" date="2018-05" db="EMBL/GenBank/DDBJ databases">
        <authorList>
            <person name="Lanie J.A."/>
            <person name="Ng W.-L."/>
            <person name="Kazmierczak K.M."/>
            <person name="Andrzejewski T.M."/>
            <person name="Davidsen T.M."/>
            <person name="Wayne K.J."/>
            <person name="Tettelin H."/>
            <person name="Glass J.I."/>
            <person name="Rusch D."/>
            <person name="Podicherti R."/>
            <person name="Tsui H.-C.T."/>
            <person name="Winkler M.E."/>
        </authorList>
    </citation>
    <scope>NUCLEOTIDE SEQUENCE</scope>
</reference>
<evidence type="ECO:0008006" key="3">
    <source>
        <dbReference type="Google" id="ProtNLM"/>
    </source>
</evidence>
<evidence type="ECO:0000256" key="1">
    <source>
        <dbReference type="ARBA" id="ARBA00023002"/>
    </source>
</evidence>
<accession>A0A382K020</accession>
<name>A0A382K020_9ZZZZ</name>
<dbReference type="PRINTS" id="PR00081">
    <property type="entry name" value="GDHRDH"/>
</dbReference>
<organism evidence="2">
    <name type="scientific">marine metagenome</name>
    <dbReference type="NCBI Taxonomy" id="408172"/>
    <lineage>
        <taxon>unclassified sequences</taxon>
        <taxon>metagenomes</taxon>
        <taxon>ecological metagenomes</taxon>
    </lineage>
</organism>
<protein>
    <recommendedName>
        <fullName evidence="3">Short-chain dehydrogenase</fullName>
    </recommendedName>
</protein>
<keyword evidence="1" id="KW-0560">Oxidoreductase</keyword>
<dbReference type="SUPFAM" id="SSF51735">
    <property type="entry name" value="NAD(P)-binding Rossmann-fold domains"/>
    <property type="match status" value="1"/>
</dbReference>
<dbReference type="CDD" id="cd05327">
    <property type="entry name" value="retinol-DH_like_SDR_c_like"/>
    <property type="match status" value="1"/>
</dbReference>
<dbReference type="Pfam" id="PF00106">
    <property type="entry name" value="adh_short"/>
    <property type="match status" value="1"/>
</dbReference>
<gene>
    <name evidence="2" type="ORF">METZ01_LOCUS269716</name>
</gene>
<evidence type="ECO:0000313" key="2">
    <source>
        <dbReference type="EMBL" id="SVC16862.1"/>
    </source>
</evidence>
<dbReference type="Gene3D" id="3.40.50.720">
    <property type="entry name" value="NAD(P)-binding Rossmann-like Domain"/>
    <property type="match status" value="1"/>
</dbReference>
<dbReference type="PANTHER" id="PTHR43157:SF31">
    <property type="entry name" value="PHOSPHATIDYLINOSITOL-GLYCAN BIOSYNTHESIS CLASS F PROTEIN"/>
    <property type="match status" value="1"/>
</dbReference>
<dbReference type="PANTHER" id="PTHR43157">
    <property type="entry name" value="PHOSPHATIDYLINOSITOL-GLYCAN BIOSYNTHESIS CLASS F PROTEIN-RELATED"/>
    <property type="match status" value="1"/>
</dbReference>
<dbReference type="InterPro" id="IPR036291">
    <property type="entry name" value="NAD(P)-bd_dom_sf"/>
</dbReference>
<dbReference type="EMBL" id="UINC01077082">
    <property type="protein sequence ID" value="SVC16862.1"/>
    <property type="molecule type" value="Genomic_DNA"/>
</dbReference>
<sequence>MNKTCIITGATDGIGKQTALDLAKIGYSMGLVGRNQEKGNQVLNEIKSATNNDSIQFFKADLAIMKNLENLSNKIKKEYSSIDMLINNAGAFFSKYIETNEGLEKTFALNHLSYFKLTKLLMDILKIDKPGRVINVASAAHNNAKLNLNDIQMNNKYKGWTAYCNSKLMNILYTYEIHKRYQNTGITFNSLHPGFVDTSFGDNNTGFGKNIISIGKKLIAINVIKGASTSVYLASSDDVKDVSGKYFYKSKVVQSSKASYLIENQLKLWSYSEHILGEIN</sequence>
<dbReference type="AlphaFoldDB" id="A0A382K020"/>
<dbReference type="InterPro" id="IPR002347">
    <property type="entry name" value="SDR_fam"/>
</dbReference>
<proteinExistence type="predicted"/>
<dbReference type="GO" id="GO:0016491">
    <property type="term" value="F:oxidoreductase activity"/>
    <property type="evidence" value="ECO:0007669"/>
    <property type="project" value="UniProtKB-KW"/>
</dbReference>